<evidence type="ECO:0000313" key="3">
    <source>
        <dbReference type="EMBL" id="OGZ71719.1"/>
    </source>
</evidence>
<proteinExistence type="predicted"/>
<name>A0A1G2IAG3_9BACT</name>
<dbReference type="AlphaFoldDB" id="A0A1G2IAG3"/>
<dbReference type="InterPro" id="IPR058441">
    <property type="entry name" value="DUF8128"/>
</dbReference>
<feature type="domain" description="DUF8128" evidence="2">
    <location>
        <begin position="70"/>
        <end position="437"/>
    </location>
</feature>
<accession>A0A1G2IAG3</accession>
<feature type="transmembrane region" description="Helical" evidence="1">
    <location>
        <begin position="18"/>
        <end position="35"/>
    </location>
</feature>
<evidence type="ECO:0000313" key="4">
    <source>
        <dbReference type="Proteomes" id="UP000176308"/>
    </source>
</evidence>
<protein>
    <recommendedName>
        <fullName evidence="2">DUF8128 domain-containing protein</fullName>
    </recommendedName>
</protein>
<organism evidence="3 4">
    <name type="scientific">Candidatus Staskawiczbacteria bacterium RIFCSPLOWO2_01_FULL_33_9</name>
    <dbReference type="NCBI Taxonomy" id="1802211"/>
    <lineage>
        <taxon>Bacteria</taxon>
        <taxon>Candidatus Staskawicziibacteriota</taxon>
    </lineage>
</organism>
<keyword evidence="1" id="KW-1133">Transmembrane helix</keyword>
<gene>
    <name evidence="3" type="ORF">A2904_02060</name>
</gene>
<dbReference type="Proteomes" id="UP000176308">
    <property type="component" value="Unassembled WGS sequence"/>
</dbReference>
<comment type="caution">
    <text evidence="3">The sequence shown here is derived from an EMBL/GenBank/DDBJ whole genome shotgun (WGS) entry which is preliminary data.</text>
</comment>
<evidence type="ECO:0000259" key="2">
    <source>
        <dbReference type="Pfam" id="PF26449"/>
    </source>
</evidence>
<evidence type="ECO:0000256" key="1">
    <source>
        <dbReference type="SAM" id="Phobius"/>
    </source>
</evidence>
<keyword evidence="1" id="KW-0472">Membrane</keyword>
<dbReference type="EMBL" id="MHOX01000001">
    <property type="protein sequence ID" value="OGZ71719.1"/>
    <property type="molecule type" value="Genomic_DNA"/>
</dbReference>
<keyword evidence="1" id="KW-0812">Transmembrane</keyword>
<reference evidence="3 4" key="1">
    <citation type="journal article" date="2016" name="Nat. Commun.">
        <title>Thousands of microbial genomes shed light on interconnected biogeochemical processes in an aquifer system.</title>
        <authorList>
            <person name="Anantharaman K."/>
            <person name="Brown C.T."/>
            <person name="Hug L.A."/>
            <person name="Sharon I."/>
            <person name="Castelle C.J."/>
            <person name="Probst A.J."/>
            <person name="Thomas B.C."/>
            <person name="Singh A."/>
            <person name="Wilkins M.J."/>
            <person name="Karaoz U."/>
            <person name="Brodie E.L."/>
            <person name="Williams K.H."/>
            <person name="Hubbard S.S."/>
            <person name="Banfield J.F."/>
        </authorList>
    </citation>
    <scope>NUCLEOTIDE SEQUENCE [LARGE SCALE GENOMIC DNA]</scope>
</reference>
<dbReference type="Pfam" id="PF26449">
    <property type="entry name" value="DUF8128"/>
    <property type="match status" value="1"/>
</dbReference>
<sequence length="465" mass="55637">MAFKLPAPLFWLEWVKKIVWDSFWWVFLMLFVLWVPFLRVWWWLFFPLFLSIQLKTLYLWWIDWDFTYAKTKWKMLEIIPPKEVLIPLKAMEDVFTTVWPIYDSANWRERWCEGELDNSPYWMSWEIASIEGQIHFYIRVMASHKTHVETSLYGHYPEIEIKEVSDYTKLVPQNIPNEEWDLYGEDWELYKTAGYPIKTYEKFFEPQGERISAEEKRIDPIASLLELLSKLGRGEHYWVQFITVPVLDQDEPTWRERAEKEITRIAKRPEKKETTLFEDLMYVFRQVTLGPEKEGSGEKATYKWMDSSKSEEGEREMVMTPGEREIVTEIENKTKKPVYRTAIRGVYVAKRENWKSSNRILSRSYFAHFSTQNLNRLSFSGKTRPKIHYIWRKRRVFLRARKMFKNSVLRFPSLFPDRKSVSAILSTEELATLFHFPMKITGLVAPTMSRIESKKGGPPPNLPIE</sequence>